<dbReference type="InterPro" id="IPR006016">
    <property type="entry name" value="UspA"/>
</dbReference>
<dbReference type="PANTHER" id="PTHR46268:SF6">
    <property type="entry name" value="UNIVERSAL STRESS PROTEIN UP12"/>
    <property type="match status" value="1"/>
</dbReference>
<evidence type="ECO:0000259" key="2">
    <source>
        <dbReference type="Pfam" id="PF00582"/>
    </source>
</evidence>
<dbReference type="SUPFAM" id="SSF52402">
    <property type="entry name" value="Adenine nucleotide alpha hydrolases-like"/>
    <property type="match status" value="2"/>
</dbReference>
<dbReference type="Proteomes" id="UP000251889">
    <property type="component" value="Unassembled WGS sequence"/>
</dbReference>
<dbReference type="CDD" id="cd00293">
    <property type="entry name" value="USP-like"/>
    <property type="match status" value="1"/>
</dbReference>
<dbReference type="EMBL" id="QMFY01000002">
    <property type="protein sequence ID" value="RAW02375.1"/>
    <property type="molecule type" value="Genomic_DNA"/>
</dbReference>
<reference evidence="3 4" key="1">
    <citation type="submission" date="2018-06" db="EMBL/GenBank/DDBJ databases">
        <title>Chryseolinea flavus sp. nov., a member of the phylum Bacteroidetes isolated from soil.</title>
        <authorList>
            <person name="Li Y."/>
            <person name="Wang J."/>
        </authorList>
    </citation>
    <scope>NUCLEOTIDE SEQUENCE [LARGE SCALE GENOMIC DNA]</scope>
    <source>
        <strain evidence="3 4">SDU1-6</strain>
    </source>
</reference>
<keyword evidence="4" id="KW-1185">Reference proteome</keyword>
<dbReference type="InterPro" id="IPR006015">
    <property type="entry name" value="Universal_stress_UspA"/>
</dbReference>
<accession>A0A364Y6E6</accession>
<dbReference type="OrthoDB" id="1522603at2"/>
<gene>
    <name evidence="3" type="ORF">DQQ10_07535</name>
</gene>
<dbReference type="Gene3D" id="3.40.50.620">
    <property type="entry name" value="HUPs"/>
    <property type="match status" value="2"/>
</dbReference>
<feature type="domain" description="UspA" evidence="2">
    <location>
        <begin position="1"/>
        <end position="143"/>
    </location>
</feature>
<protein>
    <submittedName>
        <fullName evidence="3">Universal stress protein</fullName>
    </submittedName>
</protein>
<dbReference type="Pfam" id="PF00582">
    <property type="entry name" value="Usp"/>
    <property type="match status" value="2"/>
</dbReference>
<feature type="domain" description="UspA" evidence="2">
    <location>
        <begin position="227"/>
        <end position="272"/>
    </location>
</feature>
<name>A0A364Y6E6_9BACT</name>
<dbReference type="AlphaFoldDB" id="A0A364Y6E6"/>
<proteinExistence type="inferred from homology"/>
<organism evidence="3 4">
    <name type="scientific">Pseudochryseolinea flava</name>
    <dbReference type="NCBI Taxonomy" id="2059302"/>
    <lineage>
        <taxon>Bacteria</taxon>
        <taxon>Pseudomonadati</taxon>
        <taxon>Bacteroidota</taxon>
        <taxon>Cytophagia</taxon>
        <taxon>Cytophagales</taxon>
        <taxon>Fulvivirgaceae</taxon>
        <taxon>Pseudochryseolinea</taxon>
    </lineage>
</organism>
<evidence type="ECO:0000313" key="4">
    <source>
        <dbReference type="Proteomes" id="UP000251889"/>
    </source>
</evidence>
<comment type="caution">
    <text evidence="3">The sequence shown here is derived from an EMBL/GenBank/DDBJ whole genome shotgun (WGS) entry which is preliminary data.</text>
</comment>
<evidence type="ECO:0000313" key="3">
    <source>
        <dbReference type="EMBL" id="RAW02375.1"/>
    </source>
</evidence>
<sequence>MKKILVPCDFSKPAINAFRHALDFASKTKATVELLHVIELPILSDSVLMPVLNFEKQLLKELREKTEERFEKLITKYAVKNVRINRHVLFGTPALMISDTAIKSKADLILIGSHGASGIRELFIGSNAEKVVRKSTIPVIVIKDYKKLSVKNIVFANGLDESNQHDLIEKVKALQAHFKAKLHIVRINTIVNFKSDLDSLAELNTFVKTYGFKNFSINIFNALNEERGVIEFSKHIGADLIAMGTHGRKGLAHIFNESKTEDVVNHADLPIWTYAIKNIPVEA</sequence>
<dbReference type="PANTHER" id="PTHR46268">
    <property type="entry name" value="STRESS RESPONSE PROTEIN NHAX"/>
    <property type="match status" value="1"/>
</dbReference>
<evidence type="ECO:0000256" key="1">
    <source>
        <dbReference type="ARBA" id="ARBA00008791"/>
    </source>
</evidence>
<dbReference type="InterPro" id="IPR014729">
    <property type="entry name" value="Rossmann-like_a/b/a_fold"/>
</dbReference>
<comment type="similarity">
    <text evidence="1">Belongs to the universal stress protein A family.</text>
</comment>
<dbReference type="RefSeq" id="WP_112746197.1">
    <property type="nucleotide sequence ID" value="NZ_QMFY01000002.1"/>
</dbReference>
<dbReference type="PRINTS" id="PR01438">
    <property type="entry name" value="UNVRSLSTRESS"/>
</dbReference>